<name>A0A5N4DXR0_CAMDR</name>
<feature type="region of interest" description="Disordered" evidence="1">
    <location>
        <begin position="132"/>
        <end position="153"/>
    </location>
</feature>
<dbReference type="Proteomes" id="UP000299084">
    <property type="component" value="Unassembled WGS sequence"/>
</dbReference>
<dbReference type="EMBL" id="JWIN03000008">
    <property type="protein sequence ID" value="KAB1275847.1"/>
    <property type="molecule type" value="Genomic_DNA"/>
</dbReference>
<reference evidence="2 3" key="1">
    <citation type="journal article" date="2019" name="Mol. Ecol. Resour.">
        <title>Improving Illumina assemblies with Hi-C and long reads: an example with the North African dromedary.</title>
        <authorList>
            <person name="Elbers J.P."/>
            <person name="Rogers M.F."/>
            <person name="Perelman P.L."/>
            <person name="Proskuryakova A.A."/>
            <person name="Serdyukova N.A."/>
            <person name="Johnson W.E."/>
            <person name="Horin P."/>
            <person name="Corander J."/>
            <person name="Murphy D."/>
            <person name="Burger P.A."/>
        </authorList>
    </citation>
    <scope>NUCLEOTIDE SEQUENCE [LARGE SCALE GENOMIC DNA]</scope>
    <source>
        <strain evidence="2">Drom800</strain>
        <tissue evidence="2">Blood</tissue>
    </source>
</reference>
<proteinExistence type="predicted"/>
<dbReference type="AlphaFoldDB" id="A0A5N4DXR0"/>
<evidence type="ECO:0000313" key="2">
    <source>
        <dbReference type="EMBL" id="KAB1275847.1"/>
    </source>
</evidence>
<organism evidence="2 3">
    <name type="scientific">Camelus dromedarius</name>
    <name type="common">Dromedary</name>
    <name type="synonym">Arabian camel</name>
    <dbReference type="NCBI Taxonomy" id="9838"/>
    <lineage>
        <taxon>Eukaryota</taxon>
        <taxon>Metazoa</taxon>
        <taxon>Chordata</taxon>
        <taxon>Craniata</taxon>
        <taxon>Vertebrata</taxon>
        <taxon>Euteleostomi</taxon>
        <taxon>Mammalia</taxon>
        <taxon>Eutheria</taxon>
        <taxon>Laurasiatheria</taxon>
        <taxon>Artiodactyla</taxon>
        <taxon>Tylopoda</taxon>
        <taxon>Camelidae</taxon>
        <taxon>Camelus</taxon>
    </lineage>
</organism>
<feature type="compositionally biased region" description="Basic and acidic residues" evidence="1">
    <location>
        <begin position="135"/>
        <end position="144"/>
    </location>
</feature>
<protein>
    <submittedName>
        <fullName evidence="2">Uncharacterized protein</fullName>
    </submittedName>
</protein>
<gene>
    <name evidence="2" type="ORF">Cadr_000010420</name>
</gene>
<evidence type="ECO:0000256" key="1">
    <source>
        <dbReference type="SAM" id="MobiDB-lite"/>
    </source>
</evidence>
<accession>A0A5N4DXR0</accession>
<sequence>MRPPSRRPPGTAVKCVTQSACFADQHICPAQTNSPPPHAHHLVGQKKAGFIFPMSYAVSTVKLVYLLYKEQHGGILGTAETGWWQPSNSHMEMQAVSSAADDIPEDISHQQRDYVLWQQQKLARAGWAPAFPGQDIRRSDRGEHPAYPQLPNL</sequence>
<comment type="caution">
    <text evidence="2">The sequence shown here is derived from an EMBL/GenBank/DDBJ whole genome shotgun (WGS) entry which is preliminary data.</text>
</comment>
<keyword evidence="3" id="KW-1185">Reference proteome</keyword>
<evidence type="ECO:0000313" key="3">
    <source>
        <dbReference type="Proteomes" id="UP000299084"/>
    </source>
</evidence>